<keyword evidence="3 10" id="KW-0963">Cytoplasm</keyword>
<keyword evidence="8 10" id="KW-0408">Iron</keyword>
<feature type="binding site" evidence="10">
    <location>
        <position position="142"/>
    </location>
    <ligand>
        <name>Fe cation</name>
        <dbReference type="ChEBI" id="CHEBI:24875"/>
        <note>catalytic</note>
    </ligand>
</feature>
<dbReference type="PANTHER" id="PTHR15497">
    <property type="entry name" value="3-HYDROXYANTHRANILATE 3,4-DIOXYGENASE"/>
    <property type="match status" value="1"/>
</dbReference>
<dbReference type="GO" id="GO:0006569">
    <property type="term" value="P:L-tryptophan catabolic process"/>
    <property type="evidence" value="ECO:0007669"/>
    <property type="project" value="UniProtKB-UniRule"/>
</dbReference>
<dbReference type="GO" id="GO:0043420">
    <property type="term" value="P:anthranilate metabolic process"/>
    <property type="evidence" value="ECO:0007669"/>
    <property type="project" value="UniProtKB-UniRule"/>
</dbReference>
<comment type="similarity">
    <text evidence="10">Belongs to the 3-HAO family.</text>
</comment>
<dbReference type="GO" id="GO:0019805">
    <property type="term" value="P:quinolinate biosynthetic process"/>
    <property type="evidence" value="ECO:0007669"/>
    <property type="project" value="UniProtKB-UniRule"/>
</dbReference>
<evidence type="ECO:0000256" key="2">
    <source>
        <dbReference type="ARBA" id="ARBA00002752"/>
    </source>
</evidence>
<proteinExistence type="inferred from homology"/>
<dbReference type="OrthoDB" id="204928at2759"/>
<dbReference type="GO" id="GO:0000334">
    <property type="term" value="F:3-hydroxyanthranilate 3,4-dioxygenase activity"/>
    <property type="evidence" value="ECO:0007669"/>
    <property type="project" value="UniProtKB-UniRule"/>
</dbReference>
<dbReference type="InterPro" id="IPR014710">
    <property type="entry name" value="RmlC-like_jellyroll"/>
</dbReference>
<dbReference type="GO" id="GO:0008198">
    <property type="term" value="F:ferrous iron binding"/>
    <property type="evidence" value="ECO:0007669"/>
    <property type="project" value="UniProtKB-UniRule"/>
</dbReference>
<name>A0A210QBB8_MIZYE</name>
<comment type="cofactor">
    <cofactor evidence="1 10">
        <name>Fe(2+)</name>
        <dbReference type="ChEBI" id="CHEBI:29033"/>
    </cofactor>
</comment>
<evidence type="ECO:0000256" key="7">
    <source>
        <dbReference type="ARBA" id="ARBA00023002"/>
    </source>
</evidence>
<feature type="binding site" evidence="10">
    <location>
        <position position="142"/>
    </location>
    <ligand>
        <name>substrate</name>
    </ligand>
</feature>
<evidence type="ECO:0000313" key="12">
    <source>
        <dbReference type="Proteomes" id="UP000242188"/>
    </source>
</evidence>
<comment type="function">
    <text evidence="2 10">Catalyzes the oxidative ring opening of 3-hydroxyanthranilate to 2-amino-3-carboxymuconate semialdehyde, which spontaneously cyclizes to quinolinate.</text>
</comment>
<dbReference type="SUPFAM" id="SSF51182">
    <property type="entry name" value="RmlC-like cupins"/>
    <property type="match status" value="2"/>
</dbReference>
<evidence type="ECO:0000256" key="8">
    <source>
        <dbReference type="ARBA" id="ARBA00023004"/>
    </source>
</evidence>
<keyword evidence="6 10" id="KW-0223">Dioxygenase</keyword>
<evidence type="ECO:0000256" key="5">
    <source>
        <dbReference type="ARBA" id="ARBA00022723"/>
    </source>
</evidence>
<feature type="binding site" evidence="10">
    <location>
        <position position="132"/>
    </location>
    <ligand>
        <name>O2</name>
        <dbReference type="ChEBI" id="CHEBI:15379"/>
    </ligand>
</feature>
<comment type="pathway">
    <text evidence="10">Cofactor biosynthesis; NAD(+) biosynthesis; quinolinate from L-kynurenine: step 3/3.</text>
</comment>
<dbReference type="CDD" id="cd06123">
    <property type="entry name" value="cupin_HAO"/>
    <property type="match status" value="1"/>
</dbReference>
<dbReference type="AlphaFoldDB" id="A0A210QBB8"/>
<comment type="caution">
    <text evidence="11">The sequence shown here is derived from an EMBL/GenBank/DDBJ whole genome shotgun (WGS) entry which is preliminary data.</text>
</comment>
<dbReference type="FunFam" id="2.60.120.10:FF:000077">
    <property type="entry name" value="3-hydroxyanthranilate 3,4-dioxygenase"/>
    <property type="match status" value="1"/>
</dbReference>
<evidence type="ECO:0000256" key="3">
    <source>
        <dbReference type="ARBA" id="ARBA00022490"/>
    </source>
</evidence>
<dbReference type="Proteomes" id="UP000242188">
    <property type="component" value="Unassembled WGS sequence"/>
</dbReference>
<evidence type="ECO:0000256" key="1">
    <source>
        <dbReference type="ARBA" id="ARBA00001954"/>
    </source>
</evidence>
<evidence type="ECO:0000256" key="9">
    <source>
        <dbReference type="ARBA" id="ARBA00052793"/>
    </source>
</evidence>
<dbReference type="PANTHER" id="PTHR15497:SF1">
    <property type="entry name" value="3-HYDROXYANTHRANILATE 3,4-DIOXYGENASE"/>
    <property type="match status" value="1"/>
</dbReference>
<keyword evidence="5 10" id="KW-0479">Metal-binding</keyword>
<dbReference type="Pfam" id="PF06052">
    <property type="entry name" value="3-HAO"/>
    <property type="match status" value="1"/>
</dbReference>
<dbReference type="HAMAP" id="MF_00825">
    <property type="entry name" value="3_HAO"/>
    <property type="match status" value="1"/>
</dbReference>
<dbReference type="NCBIfam" id="TIGR03037">
    <property type="entry name" value="anthran_nbaC"/>
    <property type="match status" value="1"/>
</dbReference>
<evidence type="ECO:0000256" key="6">
    <source>
        <dbReference type="ARBA" id="ARBA00022964"/>
    </source>
</evidence>
<feature type="binding site" evidence="10">
    <location>
        <position position="184"/>
    </location>
    <ligand>
        <name>substrate</name>
    </ligand>
</feature>
<dbReference type="InterPro" id="IPR011051">
    <property type="entry name" value="RmlC_Cupin_sf"/>
</dbReference>
<dbReference type="InterPro" id="IPR010329">
    <property type="entry name" value="3hydroanth_dOase"/>
</dbReference>
<dbReference type="Gene3D" id="2.60.120.10">
    <property type="entry name" value="Jelly Rolls"/>
    <property type="match status" value="1"/>
</dbReference>
<evidence type="ECO:0000256" key="10">
    <source>
        <dbReference type="HAMAP-Rule" id="MF_03019"/>
    </source>
</evidence>
<keyword evidence="12" id="KW-1185">Reference proteome</keyword>
<comment type="subcellular location">
    <subcellularLocation>
        <location evidence="10">Cytoplasm</location>
    </subcellularLocation>
</comment>
<keyword evidence="4 10" id="KW-0662">Pyridine nucleotide biosynthesis</keyword>
<dbReference type="EC" id="1.13.11.6" evidence="10"/>
<evidence type="ECO:0000313" key="11">
    <source>
        <dbReference type="EMBL" id="OWF46030.1"/>
    </source>
</evidence>
<dbReference type="GO" id="GO:0034354">
    <property type="term" value="P:'de novo' NAD+ biosynthetic process from L-tryptophan"/>
    <property type="evidence" value="ECO:0007669"/>
    <property type="project" value="UniProtKB-UniRule"/>
</dbReference>
<feature type="binding site" evidence="10">
    <location>
        <position position="136"/>
    </location>
    <ligand>
        <name>Fe cation</name>
        <dbReference type="ChEBI" id="CHEBI:24875"/>
        <note>catalytic</note>
    </ligand>
</feature>
<accession>A0A210QBB8</accession>
<comment type="caution">
    <text evidence="10">Lacks conserved residue(s) required for the propagation of feature annotation.</text>
</comment>
<protein>
    <recommendedName>
        <fullName evidence="10">3-hydroxyanthranilate 3,4-dioxygenase</fullName>
        <ecNumber evidence="10">1.13.11.6</ecNumber>
    </recommendedName>
    <alternativeName>
        <fullName evidence="10">3-hydroxyanthranilate oxygenase</fullName>
        <shortName evidence="10">3-HAO</shortName>
    </alternativeName>
    <alternativeName>
        <fullName evidence="10">3-hydroxyanthranilic acid dioxygenase</fullName>
        <shortName evidence="10">HAD</shortName>
    </alternativeName>
</protein>
<dbReference type="EMBL" id="NEDP02004304">
    <property type="protein sequence ID" value="OWF46030.1"/>
    <property type="molecule type" value="Genomic_DNA"/>
</dbReference>
<dbReference type="UniPathway" id="UPA00253">
    <property type="reaction ID" value="UER00330"/>
</dbReference>
<feature type="region of interest" description="Domain A (catalytic)" evidence="10">
    <location>
        <begin position="1"/>
        <end position="253"/>
    </location>
</feature>
<evidence type="ECO:0000256" key="4">
    <source>
        <dbReference type="ARBA" id="ARBA00022642"/>
    </source>
</evidence>
<keyword evidence="7 10" id="KW-0560">Oxidoreductase</keyword>
<reference evidence="11 12" key="1">
    <citation type="journal article" date="2017" name="Nat. Ecol. Evol.">
        <title>Scallop genome provides insights into evolution of bilaterian karyotype and development.</title>
        <authorList>
            <person name="Wang S."/>
            <person name="Zhang J."/>
            <person name="Jiao W."/>
            <person name="Li J."/>
            <person name="Xun X."/>
            <person name="Sun Y."/>
            <person name="Guo X."/>
            <person name="Huan P."/>
            <person name="Dong B."/>
            <person name="Zhang L."/>
            <person name="Hu X."/>
            <person name="Sun X."/>
            <person name="Wang J."/>
            <person name="Zhao C."/>
            <person name="Wang Y."/>
            <person name="Wang D."/>
            <person name="Huang X."/>
            <person name="Wang R."/>
            <person name="Lv J."/>
            <person name="Li Y."/>
            <person name="Zhang Z."/>
            <person name="Liu B."/>
            <person name="Lu W."/>
            <person name="Hui Y."/>
            <person name="Liang J."/>
            <person name="Zhou Z."/>
            <person name="Hou R."/>
            <person name="Li X."/>
            <person name="Liu Y."/>
            <person name="Li H."/>
            <person name="Ning X."/>
            <person name="Lin Y."/>
            <person name="Zhao L."/>
            <person name="Xing Q."/>
            <person name="Dou J."/>
            <person name="Li Y."/>
            <person name="Mao J."/>
            <person name="Guo H."/>
            <person name="Dou H."/>
            <person name="Li T."/>
            <person name="Mu C."/>
            <person name="Jiang W."/>
            <person name="Fu Q."/>
            <person name="Fu X."/>
            <person name="Miao Y."/>
            <person name="Liu J."/>
            <person name="Yu Q."/>
            <person name="Li R."/>
            <person name="Liao H."/>
            <person name="Li X."/>
            <person name="Kong Y."/>
            <person name="Jiang Z."/>
            <person name="Chourrout D."/>
            <person name="Li R."/>
            <person name="Bao Z."/>
        </authorList>
    </citation>
    <scope>NUCLEOTIDE SEQUENCE [LARGE SCALE GENOMIC DNA]</scope>
    <source>
        <strain evidence="11 12">PY_sf001</strain>
    </source>
</reference>
<feature type="region of interest" description="Domain B" evidence="10">
    <location>
        <begin position="253"/>
        <end position="378"/>
    </location>
</feature>
<gene>
    <name evidence="11" type="ORF">KP79_PYT10243</name>
</gene>
<comment type="catalytic activity">
    <reaction evidence="9 10">
        <text>3-hydroxyanthranilate + O2 = (2Z,4Z)-2-amino-3-carboxymuconate 6-semialdehyde</text>
        <dbReference type="Rhea" id="RHEA:17953"/>
        <dbReference type="ChEBI" id="CHEBI:15379"/>
        <dbReference type="ChEBI" id="CHEBI:36559"/>
        <dbReference type="ChEBI" id="CHEBI:77612"/>
        <dbReference type="EC" id="1.13.11.6"/>
    </reaction>
</comment>
<organism evidence="11 12">
    <name type="scientific">Mizuhopecten yessoensis</name>
    <name type="common">Japanese scallop</name>
    <name type="synonym">Patinopecten yessoensis</name>
    <dbReference type="NCBI Taxonomy" id="6573"/>
    <lineage>
        <taxon>Eukaryota</taxon>
        <taxon>Metazoa</taxon>
        <taxon>Spiralia</taxon>
        <taxon>Lophotrochozoa</taxon>
        <taxon>Mollusca</taxon>
        <taxon>Bivalvia</taxon>
        <taxon>Autobranchia</taxon>
        <taxon>Pteriomorphia</taxon>
        <taxon>Pectinida</taxon>
        <taxon>Pectinoidea</taxon>
        <taxon>Pectinidae</taxon>
        <taxon>Mizuhopecten</taxon>
    </lineage>
</organism>
<dbReference type="GO" id="GO:0005737">
    <property type="term" value="C:cytoplasm"/>
    <property type="evidence" value="ECO:0007669"/>
    <property type="project" value="UniProtKB-SubCell"/>
</dbReference>
<feature type="binding site" evidence="10">
    <location>
        <position position="194"/>
    </location>
    <ligand>
        <name>substrate</name>
    </ligand>
</feature>
<feature type="binding site" evidence="10">
    <location>
        <position position="180"/>
    </location>
    <ligand>
        <name>Fe cation</name>
        <dbReference type="ChEBI" id="CHEBI:24875"/>
        <note>catalytic</note>
    </ligand>
</feature>
<sequence length="378" mass="43255">MFMLMREDILVFTKVLMGADLDRATIFWQFRREYTEKSEREQGASTGDPTLNLHVCNRKENRVLLLGIQPSKSRPTTRRPAIMTSPVTAPVLNNTDKWIEENQKFFLPPVCNKMMHNEGQMKLFYVGGPNQRKDYHIEEGEELFYMIKGDMCLKVVEQNQHKDVHIKEGEIFLLPARVAHSPQRQANTIGMVIERDRAETEKDGLRYYIEENGASTLTTLYEEWFHCEDLGSQLGPIIKRYFASEQHKTGQPVGTIEKPPFELDSKVKLVKPFCLKHWIDKNRADMDSKGVVNMFGSNSQFQVDVFGKGENTGKCDTAEIFIWQLEGSSTVTVEGKEYAVGNNDSLLVPIGQSYTSKREQGSLSLICYQDPTRKVVPE</sequence>
<dbReference type="STRING" id="6573.A0A210QBB8"/>